<keyword evidence="6 7" id="KW-0472">Membrane</keyword>
<dbReference type="PANTHER" id="PTHR32309:SF13">
    <property type="entry name" value="FERRIC ENTEROBACTIN TRANSPORT PROTEIN FEPE"/>
    <property type="match status" value="1"/>
</dbReference>
<accession>A0ABS2SWH2</accession>
<evidence type="ECO:0000256" key="1">
    <source>
        <dbReference type="ARBA" id="ARBA00004651"/>
    </source>
</evidence>
<dbReference type="InterPro" id="IPR003856">
    <property type="entry name" value="LPS_length_determ_N"/>
</dbReference>
<dbReference type="EMBL" id="JAFBCV010000008">
    <property type="protein sequence ID" value="MBM7839521.1"/>
    <property type="molecule type" value="Genomic_DNA"/>
</dbReference>
<evidence type="ECO:0000256" key="4">
    <source>
        <dbReference type="ARBA" id="ARBA00022692"/>
    </source>
</evidence>
<comment type="caution">
    <text evidence="9">The sequence shown here is derived from an EMBL/GenBank/DDBJ whole genome shotgun (WGS) entry which is preliminary data.</text>
</comment>
<organism evidence="9 10">
    <name type="scientific">Shouchella xiaoxiensis</name>
    <dbReference type="NCBI Taxonomy" id="766895"/>
    <lineage>
        <taxon>Bacteria</taxon>
        <taxon>Bacillati</taxon>
        <taxon>Bacillota</taxon>
        <taxon>Bacilli</taxon>
        <taxon>Bacillales</taxon>
        <taxon>Bacillaceae</taxon>
        <taxon>Shouchella</taxon>
    </lineage>
</organism>
<evidence type="ECO:0000256" key="7">
    <source>
        <dbReference type="SAM" id="Phobius"/>
    </source>
</evidence>
<keyword evidence="10" id="KW-1185">Reference proteome</keyword>
<dbReference type="RefSeq" id="WP_204466752.1">
    <property type="nucleotide sequence ID" value="NZ_JAFBCV010000008.1"/>
</dbReference>
<keyword evidence="5 7" id="KW-1133">Transmembrane helix</keyword>
<evidence type="ECO:0000313" key="10">
    <source>
        <dbReference type="Proteomes" id="UP001179280"/>
    </source>
</evidence>
<dbReference type="PANTHER" id="PTHR32309">
    <property type="entry name" value="TYROSINE-PROTEIN KINASE"/>
    <property type="match status" value="1"/>
</dbReference>
<evidence type="ECO:0000256" key="3">
    <source>
        <dbReference type="ARBA" id="ARBA00022475"/>
    </source>
</evidence>
<feature type="transmembrane region" description="Helical" evidence="7">
    <location>
        <begin position="174"/>
        <end position="198"/>
    </location>
</feature>
<comment type="similarity">
    <text evidence="2">Belongs to the CpsC/CapA family.</text>
</comment>
<dbReference type="InterPro" id="IPR050445">
    <property type="entry name" value="Bact_polysacc_biosynth/exp"/>
</dbReference>
<name>A0ABS2SWH2_9BACI</name>
<evidence type="ECO:0000313" key="9">
    <source>
        <dbReference type="EMBL" id="MBM7839521.1"/>
    </source>
</evidence>
<dbReference type="Pfam" id="PF02706">
    <property type="entry name" value="Wzz"/>
    <property type="match status" value="1"/>
</dbReference>
<evidence type="ECO:0000256" key="6">
    <source>
        <dbReference type="ARBA" id="ARBA00023136"/>
    </source>
</evidence>
<gene>
    <name evidence="9" type="ORF">JOC54_002801</name>
</gene>
<keyword evidence="4 7" id="KW-0812">Transmembrane</keyword>
<keyword evidence="3" id="KW-1003">Cell membrane</keyword>
<comment type="subcellular location">
    <subcellularLocation>
        <location evidence="1">Cell membrane</location>
        <topology evidence="1">Multi-pass membrane protein</topology>
    </subcellularLocation>
</comment>
<evidence type="ECO:0000256" key="2">
    <source>
        <dbReference type="ARBA" id="ARBA00006683"/>
    </source>
</evidence>
<dbReference type="Proteomes" id="UP001179280">
    <property type="component" value="Unassembled WGS sequence"/>
</dbReference>
<feature type="transmembrane region" description="Helical" evidence="7">
    <location>
        <begin position="21"/>
        <end position="44"/>
    </location>
</feature>
<evidence type="ECO:0000256" key="5">
    <source>
        <dbReference type="ARBA" id="ARBA00022989"/>
    </source>
</evidence>
<proteinExistence type="inferred from homology"/>
<reference evidence="9" key="1">
    <citation type="submission" date="2021-01" db="EMBL/GenBank/DDBJ databases">
        <title>Genomic Encyclopedia of Type Strains, Phase IV (KMG-IV): sequencing the most valuable type-strain genomes for metagenomic binning, comparative biology and taxonomic classification.</title>
        <authorList>
            <person name="Goeker M."/>
        </authorList>
    </citation>
    <scope>NUCLEOTIDE SEQUENCE</scope>
    <source>
        <strain evidence="9">DSM 21943</strain>
    </source>
</reference>
<sequence length="233" mass="25354">MEETISLKEIFQTLKQRWRMLVLIPLLAMLAGALVSSFVLTPMYERSTEILVNQTESDGQLTQNNVRTNIEVIGTYTNIIESSRILAPVAENSEIGYSVSELKNMMSVTAPNNSQVMSVTIEADDPYIATLIVNEIAEVFVEDLPTIYTGAENVNILTAAEVGENPSPSSPNTILNIAIAFVVGLMGAVGLAFLFEYLDTTIKTEKDIENILNLPVLGAVSTMDGMESAKKTS</sequence>
<feature type="domain" description="Polysaccharide chain length determinant N-terminal" evidence="8">
    <location>
        <begin position="3"/>
        <end position="91"/>
    </location>
</feature>
<protein>
    <submittedName>
        <fullName evidence="9">Capsular polysaccharide biosynthesis protein</fullName>
    </submittedName>
</protein>
<evidence type="ECO:0000259" key="8">
    <source>
        <dbReference type="Pfam" id="PF02706"/>
    </source>
</evidence>